<feature type="compositionally biased region" description="Low complexity" evidence="1">
    <location>
        <begin position="1166"/>
        <end position="1177"/>
    </location>
</feature>
<organism evidence="2 3">
    <name type="scientific">Coemansia thaxteri</name>
    <dbReference type="NCBI Taxonomy" id="2663907"/>
    <lineage>
        <taxon>Eukaryota</taxon>
        <taxon>Fungi</taxon>
        <taxon>Fungi incertae sedis</taxon>
        <taxon>Zoopagomycota</taxon>
        <taxon>Kickxellomycotina</taxon>
        <taxon>Kickxellomycetes</taxon>
        <taxon>Kickxellales</taxon>
        <taxon>Kickxellaceae</taxon>
        <taxon>Coemansia</taxon>
    </lineage>
</organism>
<feature type="region of interest" description="Disordered" evidence="1">
    <location>
        <begin position="368"/>
        <end position="396"/>
    </location>
</feature>
<proteinExistence type="predicted"/>
<comment type="caution">
    <text evidence="2">The sequence shown here is derived from an EMBL/GenBank/DDBJ whole genome shotgun (WGS) entry which is preliminary data.</text>
</comment>
<feature type="region of interest" description="Disordered" evidence="1">
    <location>
        <begin position="1119"/>
        <end position="1190"/>
    </location>
</feature>
<evidence type="ECO:0000313" key="3">
    <source>
        <dbReference type="Proteomes" id="UP001150907"/>
    </source>
</evidence>
<keyword evidence="3" id="KW-1185">Reference proteome</keyword>
<feature type="compositionally biased region" description="Basic and acidic residues" evidence="1">
    <location>
        <begin position="1141"/>
        <end position="1164"/>
    </location>
</feature>
<feature type="compositionally biased region" description="Polar residues" evidence="1">
    <location>
        <begin position="368"/>
        <end position="380"/>
    </location>
</feature>
<protein>
    <recommendedName>
        <fullName evidence="4">Transcription factor domain-containing protein</fullName>
    </recommendedName>
</protein>
<reference evidence="2" key="1">
    <citation type="submission" date="2022-07" db="EMBL/GenBank/DDBJ databases">
        <title>Phylogenomic reconstructions and comparative analyses of Kickxellomycotina fungi.</title>
        <authorList>
            <person name="Reynolds N.K."/>
            <person name="Stajich J.E."/>
            <person name="Barry K."/>
            <person name="Grigoriev I.V."/>
            <person name="Crous P."/>
            <person name="Smith M.E."/>
        </authorList>
    </citation>
    <scope>NUCLEOTIDE SEQUENCE</scope>
    <source>
        <strain evidence="2">IMI 214461</strain>
    </source>
</reference>
<dbReference type="AlphaFoldDB" id="A0A9W8EIE9"/>
<name>A0A9W8EIE9_9FUNG</name>
<evidence type="ECO:0000256" key="1">
    <source>
        <dbReference type="SAM" id="MobiDB-lite"/>
    </source>
</evidence>
<evidence type="ECO:0000313" key="2">
    <source>
        <dbReference type="EMBL" id="KAJ2004473.1"/>
    </source>
</evidence>
<dbReference type="Proteomes" id="UP001150907">
    <property type="component" value="Unassembled WGS sequence"/>
</dbReference>
<feature type="compositionally biased region" description="Polar residues" evidence="1">
    <location>
        <begin position="387"/>
        <end position="396"/>
    </location>
</feature>
<gene>
    <name evidence="2" type="ORF">H4R26_002488</name>
</gene>
<dbReference type="EMBL" id="JANBQF010000152">
    <property type="protein sequence ID" value="KAJ2004473.1"/>
    <property type="molecule type" value="Genomic_DNA"/>
</dbReference>
<dbReference type="OrthoDB" id="39175at2759"/>
<feature type="compositionally biased region" description="Basic residues" evidence="1">
    <location>
        <begin position="1127"/>
        <end position="1140"/>
    </location>
</feature>
<accession>A0A9W8EIE9</accession>
<sequence length="1225" mass="133162">MSGAGPLQPSSAAIPLLKSCETPELGVAAHDISLAKEVDQLLGEGSADENIPLAALFGSAPINESDILPPSILQSMNLWLNDSMLTGTASSMPLGGRTIPSQIGSLGNNGEVAVQQASALAAESELAPQLQPNSNLQQQQQQQQQPQGLDFMSNLVPMDIALGLPALGVNFDPTVSAPLVSTSSDCLGGGYSSLAGFQVPGRSLGFPTDFLQQLNQQLFSFGDAPAKASTESPCVMGAMVHSPFSAAASPNPLLGPPDVGSMTQFSTSDFASLNIVNSLDLQRSAQIGQQPFQLPASADISALLANSALSPISARASADLTSAAGVGTSAGVMRPVPTSLSAASTMDSVASLFPANVSLGSSDAVSSELTQPIRHNSHPPSTMYERQASSFLTSPTLGTPPLSAGSLSTAASSKGNSAITNGVEQEFKNRLLLLAASKARTAAASGEDFAAVSSPALRLTALNTSAAPASYLTSPQLLQQQQPRTCPRVSLHATSNSGLPETPFDIPYDSNVLASTTSTPLSLSALQGNIDISPHLSKETLRFSGASTSRTSGSVAQMNNDSIPQMLRDVVDLHPELGCPELIYNLLITHVVHDCSRIGIHNAHLFWMRVKQYRMPKFYLMASIADASRSWTLPDDLRSALPPNLDEACYALAIKDAPTDSNNPNVLTSLGLLALAAYEFKSARFAPMLEHNCLAYKMMTLIKFRGATFPWRAVKRRPDANGVDSNYQLLLRAFWRIYISLFFSTEIFRLDAPEDRDFLPEMPERDGYFVQHVFVPDESEEFGFRMVRPPYQVCDTGRGDLFNIVCELYIKQYKIGNRFNRILRSEKPSMYYVNYLQEWDRQMLEWRDALPPYLKDDLAELARTTPPIDARRRRLNLSGLSEDEMWMKRHQWNQDIGRAMEVLYVHMVFDMARIKAYRIGLMLFLQEDLDMVRNFQYSKAFATQELQSQTHVEPVTASHSEDAEIFRKCAIAANEAVSHLYKLLKFSYQFGFDLHGFTPVIIGTLLQAGLVYVGQVQSKDPRLAWHAMLRLARILGMIRSLDRWGPALYIFTNILKALGRPELILQLPSPETRAQLAADTRRPAAIVERSMSVDSAATADSNPCTDSCCQPTTGVNGGGDSIDGSHGHVRFAHLNGKGKRKSDESDSHGDEKRYEFGDHQHGDPHSVSASVDSPMSSPDEDDVTNPFPPDHVISHIMREQKVSTATFFSPTLPILAASLLHNNSA</sequence>
<evidence type="ECO:0008006" key="4">
    <source>
        <dbReference type="Google" id="ProtNLM"/>
    </source>
</evidence>